<dbReference type="Pfam" id="PF00072">
    <property type="entry name" value="Response_reg"/>
    <property type="match status" value="1"/>
</dbReference>
<dbReference type="GO" id="GO:0000160">
    <property type="term" value="P:phosphorelay signal transduction system"/>
    <property type="evidence" value="ECO:0007669"/>
    <property type="project" value="UniProtKB-KW"/>
</dbReference>
<dbReference type="Proteomes" id="UP000293360">
    <property type="component" value="Unassembled WGS sequence"/>
</dbReference>
<dbReference type="STRING" id="155417.A0A4Q4T0N4"/>
<evidence type="ECO:0000313" key="6">
    <source>
        <dbReference type="Proteomes" id="UP000293360"/>
    </source>
</evidence>
<dbReference type="PANTHER" id="PTHR45339">
    <property type="entry name" value="HYBRID SIGNAL TRANSDUCTION HISTIDINE KINASE J"/>
    <property type="match status" value="1"/>
</dbReference>
<dbReference type="PROSITE" id="PS50110">
    <property type="entry name" value="RESPONSE_REGULATORY"/>
    <property type="match status" value="1"/>
</dbReference>
<keyword evidence="6" id="KW-1185">Reference proteome</keyword>
<evidence type="ECO:0000313" key="5">
    <source>
        <dbReference type="EMBL" id="RYO96584.1"/>
    </source>
</evidence>
<comment type="caution">
    <text evidence="3">Lacks conserved residue(s) required for the propagation of feature annotation.</text>
</comment>
<accession>A0A4Q4T0N4</accession>
<reference evidence="5 6" key="1">
    <citation type="submission" date="2018-06" db="EMBL/GenBank/DDBJ databases">
        <title>Complete Genomes of Monosporascus.</title>
        <authorList>
            <person name="Robinson A.J."/>
            <person name="Natvig D.O."/>
        </authorList>
    </citation>
    <scope>NUCLEOTIDE SEQUENCE [LARGE SCALE GENOMIC DNA]</scope>
    <source>
        <strain evidence="5 6">CBS 110550</strain>
    </source>
</reference>
<dbReference type="InterPro" id="IPR011006">
    <property type="entry name" value="CheY-like_superfamily"/>
</dbReference>
<sequence length="75" mass="8121">MNGYEATARIRDANVRLPVVAMTAYALKGDMECRLQKGMDDYIAKPNEEERVEFAGDILTVAELKSTATLGGGIA</sequence>
<gene>
    <name evidence="5" type="ORF">DL764_007445</name>
</gene>
<comment type="caution">
    <text evidence="5">The sequence shown here is derived from an EMBL/GenBank/DDBJ whole genome shotgun (WGS) entry which is preliminary data.</text>
</comment>
<dbReference type="SUPFAM" id="SSF52172">
    <property type="entry name" value="CheY-like"/>
    <property type="match status" value="1"/>
</dbReference>
<keyword evidence="1" id="KW-0597">Phosphoprotein</keyword>
<dbReference type="Gene3D" id="3.40.50.2300">
    <property type="match status" value="1"/>
</dbReference>
<proteinExistence type="predicted"/>
<evidence type="ECO:0000256" key="2">
    <source>
        <dbReference type="ARBA" id="ARBA00023012"/>
    </source>
</evidence>
<evidence type="ECO:0000259" key="4">
    <source>
        <dbReference type="PROSITE" id="PS50110"/>
    </source>
</evidence>
<dbReference type="AlphaFoldDB" id="A0A4Q4T0N4"/>
<feature type="domain" description="Response regulatory" evidence="4">
    <location>
        <begin position="1"/>
        <end position="60"/>
    </location>
</feature>
<evidence type="ECO:0000256" key="1">
    <source>
        <dbReference type="ARBA" id="ARBA00022553"/>
    </source>
</evidence>
<organism evidence="5 6">
    <name type="scientific">Monosporascus ibericus</name>
    <dbReference type="NCBI Taxonomy" id="155417"/>
    <lineage>
        <taxon>Eukaryota</taxon>
        <taxon>Fungi</taxon>
        <taxon>Dikarya</taxon>
        <taxon>Ascomycota</taxon>
        <taxon>Pezizomycotina</taxon>
        <taxon>Sordariomycetes</taxon>
        <taxon>Xylariomycetidae</taxon>
        <taxon>Xylariales</taxon>
        <taxon>Xylariales incertae sedis</taxon>
        <taxon>Monosporascus</taxon>
    </lineage>
</organism>
<name>A0A4Q4T0N4_9PEZI</name>
<dbReference type="PANTHER" id="PTHR45339:SF1">
    <property type="entry name" value="HYBRID SIGNAL TRANSDUCTION HISTIDINE KINASE J"/>
    <property type="match status" value="1"/>
</dbReference>
<protein>
    <recommendedName>
        <fullName evidence="4">Response regulatory domain-containing protein</fullName>
    </recommendedName>
</protein>
<dbReference type="OrthoDB" id="5017502at2759"/>
<keyword evidence="2" id="KW-0902">Two-component regulatory system</keyword>
<dbReference type="EMBL" id="QJNU01000509">
    <property type="protein sequence ID" value="RYO96584.1"/>
    <property type="molecule type" value="Genomic_DNA"/>
</dbReference>
<evidence type="ECO:0000256" key="3">
    <source>
        <dbReference type="PROSITE-ProRule" id="PRU00169"/>
    </source>
</evidence>
<dbReference type="InterPro" id="IPR001789">
    <property type="entry name" value="Sig_transdc_resp-reg_receiver"/>
</dbReference>